<reference evidence="2 3" key="1">
    <citation type="submission" date="2020-02" db="EMBL/GenBank/DDBJ databases">
        <title>Whole genome shotgun sequence of Streptomyces diastaticus subsp. diastaticus NBRC 13412.</title>
        <authorList>
            <person name="Ichikawa N."/>
            <person name="Komaki H."/>
            <person name="Tamura T."/>
        </authorList>
    </citation>
    <scope>NUCLEOTIDE SEQUENCE [LARGE SCALE GENOMIC DNA]</scope>
    <source>
        <strain evidence="2 3">NBRC 13412</strain>
    </source>
</reference>
<evidence type="ECO:0000313" key="2">
    <source>
        <dbReference type="EMBL" id="GFH75227.1"/>
    </source>
</evidence>
<accession>A0ABQ1CY37</accession>
<feature type="region of interest" description="Disordered" evidence="1">
    <location>
        <begin position="1"/>
        <end position="29"/>
    </location>
</feature>
<protein>
    <submittedName>
        <fullName evidence="2">Uncharacterized protein</fullName>
    </submittedName>
</protein>
<evidence type="ECO:0000313" key="3">
    <source>
        <dbReference type="Proteomes" id="UP000472710"/>
    </source>
</evidence>
<dbReference type="EMBL" id="BLLN01000006">
    <property type="protein sequence ID" value="GFH75227.1"/>
    <property type="molecule type" value="Genomic_DNA"/>
</dbReference>
<proteinExistence type="predicted"/>
<keyword evidence="3" id="KW-1185">Reference proteome</keyword>
<feature type="compositionally biased region" description="Basic and acidic residues" evidence="1">
    <location>
        <begin position="19"/>
        <end position="29"/>
    </location>
</feature>
<gene>
    <name evidence="2" type="ORF">Sdia_59950</name>
</gene>
<dbReference type="Proteomes" id="UP000472710">
    <property type="component" value="Unassembled WGS sequence"/>
</dbReference>
<organism evidence="2 3">
    <name type="scientific">Streptomyces diastaticus subsp. diastaticus</name>
    <dbReference type="NCBI Taxonomy" id="68040"/>
    <lineage>
        <taxon>Bacteria</taxon>
        <taxon>Bacillati</taxon>
        <taxon>Actinomycetota</taxon>
        <taxon>Actinomycetes</taxon>
        <taxon>Kitasatosporales</taxon>
        <taxon>Streptomycetaceae</taxon>
        <taxon>Streptomyces</taxon>
        <taxon>Streptomyces diastaticus group</taxon>
    </lineage>
</organism>
<feature type="compositionally biased region" description="Low complexity" evidence="1">
    <location>
        <begin position="1"/>
        <end position="11"/>
    </location>
</feature>
<comment type="caution">
    <text evidence="2">The sequence shown here is derived from an EMBL/GenBank/DDBJ whole genome shotgun (WGS) entry which is preliminary data.</text>
</comment>
<name>A0ABQ1CY37_STRDI</name>
<evidence type="ECO:0000256" key="1">
    <source>
        <dbReference type="SAM" id="MobiDB-lite"/>
    </source>
</evidence>
<sequence length="155" mass="15461">MDDASGDLAAAGDGGFQGGHREAGLHPRVDGVAHDPAGVHVLDRAQVELALAGGVFGDVGQPQPVRRRGGEVPPDPIVVDGRARLGVLAAAFAFAEHAPPAVVAADSPSGPLGHHLGSSRGLVDEEAVAELGTVAVGLEQGVGPVGLGQFRVGDR</sequence>